<evidence type="ECO:0000259" key="2">
    <source>
        <dbReference type="PROSITE" id="PS00662"/>
    </source>
</evidence>
<dbReference type="Proteomes" id="UP000247612">
    <property type="component" value="Unassembled WGS sequence"/>
</dbReference>
<evidence type="ECO:0000313" key="5">
    <source>
        <dbReference type="Proteomes" id="UP000247612"/>
    </source>
</evidence>
<dbReference type="Pfam" id="PF00437">
    <property type="entry name" value="T2SSE"/>
    <property type="match status" value="1"/>
</dbReference>
<dbReference type="AlphaFoldDB" id="A0A318KXV5"/>
<dbReference type="NCBIfam" id="TIGR01420">
    <property type="entry name" value="pilT_fam"/>
    <property type="match status" value="1"/>
</dbReference>
<gene>
    <name evidence="4" type="ORF">DES51_10347</name>
    <name evidence="3" type="ORF">MQE39_00275</name>
</gene>
<reference evidence="3" key="2">
    <citation type="submission" date="2022-03" db="EMBL/GenBank/DDBJ databases">
        <title>First case of bacteraemia caused by Dielma fastidiosa in a patient hospitalised with diverticulitis.</title>
        <authorList>
            <person name="Forman-Ankjaer B."/>
            <person name="Hvid-Jensen F."/>
            <person name="Kobel C.M."/>
            <person name="Greve T."/>
        </authorList>
    </citation>
    <scope>NUCLEOTIDE SEQUENCE</scope>
    <source>
        <strain evidence="3">AUH_DF_2021</strain>
    </source>
</reference>
<dbReference type="EMBL" id="QJKH01000003">
    <property type="protein sequence ID" value="PXX80456.1"/>
    <property type="molecule type" value="Genomic_DNA"/>
</dbReference>
<dbReference type="Gene3D" id="3.40.50.300">
    <property type="entry name" value="P-loop containing nucleotide triphosphate hydrolases"/>
    <property type="match status" value="1"/>
</dbReference>
<evidence type="ECO:0000256" key="1">
    <source>
        <dbReference type="ARBA" id="ARBA00006611"/>
    </source>
</evidence>
<dbReference type="OrthoDB" id="9808272at2"/>
<keyword evidence="5" id="KW-1185">Reference proteome</keyword>
<dbReference type="PANTHER" id="PTHR30486">
    <property type="entry name" value="TWITCHING MOTILITY PROTEIN PILT"/>
    <property type="match status" value="1"/>
</dbReference>
<dbReference type="InterPro" id="IPR027417">
    <property type="entry name" value="P-loop_NTPase"/>
</dbReference>
<dbReference type="SUPFAM" id="SSF52540">
    <property type="entry name" value="P-loop containing nucleoside triphosphate hydrolases"/>
    <property type="match status" value="1"/>
</dbReference>
<dbReference type="EMBL" id="JALDAW010000002">
    <property type="protein sequence ID" value="MDY5166563.1"/>
    <property type="molecule type" value="Genomic_DNA"/>
</dbReference>
<dbReference type="GO" id="GO:0005524">
    <property type="term" value="F:ATP binding"/>
    <property type="evidence" value="ECO:0007669"/>
    <property type="project" value="InterPro"/>
</dbReference>
<dbReference type="CDD" id="cd01131">
    <property type="entry name" value="PilT"/>
    <property type="match status" value="1"/>
</dbReference>
<dbReference type="GO" id="GO:0016887">
    <property type="term" value="F:ATP hydrolysis activity"/>
    <property type="evidence" value="ECO:0007669"/>
    <property type="project" value="InterPro"/>
</dbReference>
<dbReference type="GeneID" id="94441398"/>
<comment type="similarity">
    <text evidence="1">Belongs to the GSP E family.</text>
</comment>
<feature type="domain" description="Bacterial type II secretion system protein E" evidence="2">
    <location>
        <begin position="192"/>
        <end position="206"/>
    </location>
</feature>
<organism evidence="4 5">
    <name type="scientific">Dielma fastidiosa</name>
    <dbReference type="NCBI Taxonomy" id="1034346"/>
    <lineage>
        <taxon>Bacteria</taxon>
        <taxon>Bacillati</taxon>
        <taxon>Bacillota</taxon>
        <taxon>Erysipelotrichia</taxon>
        <taxon>Erysipelotrichales</taxon>
        <taxon>Erysipelotrichaceae</taxon>
        <taxon>Dielma</taxon>
    </lineage>
</organism>
<dbReference type="Proteomes" id="UP001276902">
    <property type="component" value="Unassembled WGS sequence"/>
</dbReference>
<dbReference type="Gene3D" id="3.30.450.90">
    <property type="match status" value="1"/>
</dbReference>
<sequence length="350" mass="39238">MIEHYLDIARERKASDLHFTYGLPPMIRINGELTALNSELCDDMLLNALAVELMRPDETEYFNTGRDIDTSFTGADQTRYRLNIFRQKGHTALAIRLLNDHIPTMQELGLPPVLHKLCALPRGLVLVTGPTGSGKSTTLASMIDEINQLKHCHILTMEDPIEYVHEHKNCMVNQREIGRDSDNYLAALKSALREDPDVILIGELRDYETISLAVSAAETGHLVFATLHTRGATQTIDRMVDVFPAHQQGQIRTQLANCLRAVISQQLLPRQDKDGRVAAFEIMIVNDAIANLIRESKTFQIPTIMQTNLKEGMILLDNDLVNLVRAGIIDYETALTKCNDPAAIRKAMPY</sequence>
<dbReference type="InterPro" id="IPR003593">
    <property type="entry name" value="AAA+_ATPase"/>
</dbReference>
<dbReference type="InterPro" id="IPR001482">
    <property type="entry name" value="T2SS/T4SS_dom"/>
</dbReference>
<dbReference type="SMART" id="SM00382">
    <property type="entry name" value="AAA"/>
    <property type="match status" value="1"/>
</dbReference>
<reference evidence="4 5" key="1">
    <citation type="submission" date="2018-05" db="EMBL/GenBank/DDBJ databases">
        <title>Genomic Encyclopedia of Type Strains, Phase IV (KMG-IV): sequencing the most valuable type-strain genomes for metagenomic binning, comparative biology and taxonomic classification.</title>
        <authorList>
            <person name="Goeker M."/>
        </authorList>
    </citation>
    <scope>NUCLEOTIDE SEQUENCE [LARGE SCALE GENOMIC DNA]</scope>
    <source>
        <strain evidence="4 5">JC118</strain>
    </source>
</reference>
<protein>
    <submittedName>
        <fullName evidence="3 4">Twitching motility protein PilT</fullName>
    </submittedName>
</protein>
<dbReference type="InterPro" id="IPR050921">
    <property type="entry name" value="T4SS_GSP_E_ATPase"/>
</dbReference>
<dbReference type="PROSITE" id="PS00662">
    <property type="entry name" value="T2SP_E"/>
    <property type="match status" value="1"/>
</dbReference>
<name>A0A318KXV5_9FIRM</name>
<evidence type="ECO:0000313" key="4">
    <source>
        <dbReference type="EMBL" id="PXX80456.1"/>
    </source>
</evidence>
<proteinExistence type="inferred from homology"/>
<comment type="caution">
    <text evidence="4">The sequence shown here is derived from an EMBL/GenBank/DDBJ whole genome shotgun (WGS) entry which is preliminary data.</text>
</comment>
<dbReference type="InterPro" id="IPR006321">
    <property type="entry name" value="PilT/PilU"/>
</dbReference>
<accession>A0A318KXV5</accession>
<dbReference type="STRING" id="1034346.GCA_000313565_02130"/>
<evidence type="ECO:0000313" key="3">
    <source>
        <dbReference type="EMBL" id="MDY5166563.1"/>
    </source>
</evidence>
<dbReference type="RefSeq" id="WP_022938432.1">
    <property type="nucleotide sequence ID" value="NZ_BAABZA010000009.1"/>
</dbReference>